<dbReference type="SUPFAM" id="SSF46689">
    <property type="entry name" value="Homeodomain-like"/>
    <property type="match status" value="1"/>
</dbReference>
<evidence type="ECO:0000256" key="3">
    <source>
        <dbReference type="ARBA" id="ARBA00023163"/>
    </source>
</evidence>
<dbReference type="PANTHER" id="PTHR30055:SF234">
    <property type="entry name" value="HTH-TYPE TRANSCRIPTIONAL REGULATOR BETI"/>
    <property type="match status" value="1"/>
</dbReference>
<evidence type="ECO:0000313" key="7">
    <source>
        <dbReference type="Proteomes" id="UP001595841"/>
    </source>
</evidence>
<keyword evidence="2 4" id="KW-0238">DNA-binding</keyword>
<gene>
    <name evidence="6" type="ORF">ACFOWS_01375</name>
</gene>
<organism evidence="6 7">
    <name type="scientific">Flagellimonas marina</name>
    <dbReference type="NCBI Taxonomy" id="1775168"/>
    <lineage>
        <taxon>Bacteria</taxon>
        <taxon>Pseudomonadati</taxon>
        <taxon>Bacteroidota</taxon>
        <taxon>Flavobacteriia</taxon>
        <taxon>Flavobacteriales</taxon>
        <taxon>Flavobacteriaceae</taxon>
        <taxon>Flagellimonas</taxon>
    </lineage>
</organism>
<comment type="caution">
    <text evidence="6">The sequence shown here is derived from an EMBL/GenBank/DDBJ whole genome shotgun (WGS) entry which is preliminary data.</text>
</comment>
<protein>
    <submittedName>
        <fullName evidence="6">TetR/AcrR family transcriptional regulator</fullName>
    </submittedName>
</protein>
<proteinExistence type="predicted"/>
<sequence>MKNEHLQSGRKNQKQETRRRILLAAQQLLEMEQELTMENIAEQAGISRATIYRYYTNIDALSTELLLQLNVPDPTDLIEQFRNNSLQDAMLGFQKAYLKFVLDNENTSRKFLVAVLASSNPKQRGQNRISVVRDYFASSTIDLDSQKKKKLMNIAVVLMGIESIIATKDVCDLSTKESIETLQWGLKMIVKGCQS</sequence>
<keyword evidence="3" id="KW-0804">Transcription</keyword>
<reference evidence="7" key="1">
    <citation type="journal article" date="2019" name="Int. J. Syst. Evol. Microbiol.">
        <title>The Global Catalogue of Microorganisms (GCM) 10K type strain sequencing project: providing services to taxonomists for standard genome sequencing and annotation.</title>
        <authorList>
            <consortium name="The Broad Institute Genomics Platform"/>
            <consortium name="The Broad Institute Genome Sequencing Center for Infectious Disease"/>
            <person name="Wu L."/>
            <person name="Ma J."/>
        </authorList>
    </citation>
    <scope>NUCLEOTIDE SEQUENCE [LARGE SCALE GENOMIC DNA]</scope>
    <source>
        <strain evidence="7">CGMCC 1.15774</strain>
    </source>
</reference>
<dbReference type="InterPro" id="IPR009057">
    <property type="entry name" value="Homeodomain-like_sf"/>
</dbReference>
<dbReference type="PROSITE" id="PS50977">
    <property type="entry name" value="HTH_TETR_2"/>
    <property type="match status" value="1"/>
</dbReference>
<evidence type="ECO:0000256" key="1">
    <source>
        <dbReference type="ARBA" id="ARBA00023015"/>
    </source>
</evidence>
<dbReference type="EMBL" id="JBHSCL010000002">
    <property type="protein sequence ID" value="MFC4218763.1"/>
    <property type="molecule type" value="Genomic_DNA"/>
</dbReference>
<dbReference type="InterPro" id="IPR001647">
    <property type="entry name" value="HTH_TetR"/>
</dbReference>
<dbReference type="Pfam" id="PF00440">
    <property type="entry name" value="TetR_N"/>
    <property type="match status" value="1"/>
</dbReference>
<accession>A0ABV8PFJ4</accession>
<evidence type="ECO:0000313" key="6">
    <source>
        <dbReference type="EMBL" id="MFC4218763.1"/>
    </source>
</evidence>
<dbReference type="Gene3D" id="1.10.357.10">
    <property type="entry name" value="Tetracycline Repressor, domain 2"/>
    <property type="match status" value="1"/>
</dbReference>
<dbReference type="InterPro" id="IPR050109">
    <property type="entry name" value="HTH-type_TetR-like_transc_reg"/>
</dbReference>
<name>A0ABV8PFJ4_9FLAO</name>
<dbReference type="Proteomes" id="UP001595841">
    <property type="component" value="Unassembled WGS sequence"/>
</dbReference>
<evidence type="ECO:0000256" key="2">
    <source>
        <dbReference type="ARBA" id="ARBA00023125"/>
    </source>
</evidence>
<dbReference type="RefSeq" id="WP_379762134.1">
    <property type="nucleotide sequence ID" value="NZ_JBHSCL010000002.1"/>
</dbReference>
<feature type="domain" description="HTH tetR-type" evidence="5">
    <location>
        <begin position="15"/>
        <end position="73"/>
    </location>
</feature>
<feature type="DNA-binding region" description="H-T-H motif" evidence="4">
    <location>
        <begin position="36"/>
        <end position="55"/>
    </location>
</feature>
<evidence type="ECO:0000256" key="4">
    <source>
        <dbReference type="PROSITE-ProRule" id="PRU00335"/>
    </source>
</evidence>
<dbReference type="PANTHER" id="PTHR30055">
    <property type="entry name" value="HTH-TYPE TRANSCRIPTIONAL REGULATOR RUTR"/>
    <property type="match status" value="1"/>
</dbReference>
<evidence type="ECO:0000259" key="5">
    <source>
        <dbReference type="PROSITE" id="PS50977"/>
    </source>
</evidence>
<keyword evidence="7" id="KW-1185">Reference proteome</keyword>
<keyword evidence="1" id="KW-0805">Transcription regulation</keyword>